<name>A0ABX0I4H1_9FLAO</name>
<protein>
    <submittedName>
        <fullName evidence="9">Transporter</fullName>
    </submittedName>
</protein>
<dbReference type="InterPro" id="IPR005017">
    <property type="entry name" value="OMPP1/FadL/TodX"/>
</dbReference>
<keyword evidence="7" id="KW-0998">Cell outer membrane</keyword>
<accession>A0ABX0I4H1</accession>
<feature type="signal peptide" evidence="8">
    <location>
        <begin position="1"/>
        <end position="18"/>
    </location>
</feature>
<sequence length="501" mass="56167">MKKILFTLLISGSFIANAQETTITDALRYSVENLNGTARFRSMGGAFGAIGGDLSAMNINPAGSSIFNYNQATLSVSSFNKSNSANYFGTTTSTRDNALDINQLGAVFVFNDANAKSGWKKFALGLNYENTNNFDDFIVSEGINPFNSMDSYFLRFANGGNGVGDLNGFFYEDLNFIGQQALLGYNSFITEYDSTNDSYFTNVPTGGNYFHRNTIESRGYNGKFTMNFSGAYEDKLYLGMNMNFHFTDFVRTSSLFESNLNPFYTSGFSINTARFNNELYTYGSGFSMNLGAIYKATNNVRIGLSYETPTWYRLNDELTQSISSDVFDASTNTSEVVFYNPNVVNVYPTYKIQTPGKLTASGTFLFGKKGLLSVDFISRDYAKTQFKPKNEQIYSVINTDIKNQLQDTYELRLGGEYKIKQWSLRGGYRFEQSPYQIDTAFGDLFAYSGGFGYNFGSSRLDLSYTNEHRNRTEALLTSGLNDPARIRNYNNNVTLTYVVNF</sequence>
<proteinExistence type="inferred from homology"/>
<evidence type="ECO:0000256" key="3">
    <source>
        <dbReference type="ARBA" id="ARBA00022452"/>
    </source>
</evidence>
<evidence type="ECO:0000256" key="2">
    <source>
        <dbReference type="ARBA" id="ARBA00008163"/>
    </source>
</evidence>
<dbReference type="Proteomes" id="UP000800984">
    <property type="component" value="Unassembled WGS sequence"/>
</dbReference>
<dbReference type="Pfam" id="PF03349">
    <property type="entry name" value="Toluene_X"/>
    <property type="match status" value="1"/>
</dbReference>
<evidence type="ECO:0000256" key="6">
    <source>
        <dbReference type="ARBA" id="ARBA00023136"/>
    </source>
</evidence>
<dbReference type="RefSeq" id="WP_166076062.1">
    <property type="nucleotide sequence ID" value="NZ_JAAJBT010000001.1"/>
</dbReference>
<keyword evidence="3" id="KW-1134">Transmembrane beta strand</keyword>
<evidence type="ECO:0000256" key="7">
    <source>
        <dbReference type="ARBA" id="ARBA00023237"/>
    </source>
</evidence>
<evidence type="ECO:0000256" key="4">
    <source>
        <dbReference type="ARBA" id="ARBA00022692"/>
    </source>
</evidence>
<evidence type="ECO:0000256" key="1">
    <source>
        <dbReference type="ARBA" id="ARBA00004571"/>
    </source>
</evidence>
<reference evidence="9 10" key="1">
    <citation type="submission" date="2020-02" db="EMBL/GenBank/DDBJ databases">
        <authorList>
            <person name="Chen W.-M."/>
        </authorList>
    </citation>
    <scope>NUCLEOTIDE SEQUENCE [LARGE SCALE GENOMIC DNA]</scope>
    <source>
        <strain evidence="9 10">KDG-16</strain>
    </source>
</reference>
<comment type="caution">
    <text evidence="9">The sequence shown here is derived from an EMBL/GenBank/DDBJ whole genome shotgun (WGS) entry which is preliminary data.</text>
</comment>
<evidence type="ECO:0000256" key="8">
    <source>
        <dbReference type="SAM" id="SignalP"/>
    </source>
</evidence>
<keyword evidence="10" id="KW-1185">Reference proteome</keyword>
<dbReference type="EMBL" id="JAAJBT010000001">
    <property type="protein sequence ID" value="NHM01033.1"/>
    <property type="molecule type" value="Genomic_DNA"/>
</dbReference>
<feature type="chain" id="PRO_5045853573" evidence="8">
    <location>
        <begin position="19"/>
        <end position="501"/>
    </location>
</feature>
<keyword evidence="5 8" id="KW-0732">Signal</keyword>
<evidence type="ECO:0000313" key="10">
    <source>
        <dbReference type="Proteomes" id="UP000800984"/>
    </source>
</evidence>
<dbReference type="SUPFAM" id="SSF56935">
    <property type="entry name" value="Porins"/>
    <property type="match status" value="1"/>
</dbReference>
<evidence type="ECO:0000313" key="9">
    <source>
        <dbReference type="EMBL" id="NHM01033.1"/>
    </source>
</evidence>
<comment type="subcellular location">
    <subcellularLocation>
        <location evidence="1">Cell outer membrane</location>
        <topology evidence="1">Multi-pass membrane protein</topology>
    </subcellularLocation>
</comment>
<keyword evidence="4" id="KW-0812">Transmembrane</keyword>
<evidence type="ECO:0000256" key="5">
    <source>
        <dbReference type="ARBA" id="ARBA00022729"/>
    </source>
</evidence>
<organism evidence="9 10">
    <name type="scientific">Flavobacterium difficile</name>
    <dbReference type="NCBI Taxonomy" id="2709659"/>
    <lineage>
        <taxon>Bacteria</taxon>
        <taxon>Pseudomonadati</taxon>
        <taxon>Bacteroidota</taxon>
        <taxon>Flavobacteriia</taxon>
        <taxon>Flavobacteriales</taxon>
        <taxon>Flavobacteriaceae</taxon>
        <taxon>Flavobacterium</taxon>
    </lineage>
</organism>
<dbReference type="Gene3D" id="2.40.160.60">
    <property type="entry name" value="Outer membrane protein transport protein (OMPP1/FadL/TodX)"/>
    <property type="match status" value="1"/>
</dbReference>
<keyword evidence="6" id="KW-0472">Membrane</keyword>
<comment type="similarity">
    <text evidence="2">Belongs to the OmpP1/FadL family.</text>
</comment>
<gene>
    <name evidence="9" type="ORF">G4D72_02790</name>
</gene>